<organism evidence="1">
    <name type="scientific">Dermatophagoides farinae</name>
    <name type="common">American house dust mite</name>
    <dbReference type="NCBI Taxonomy" id="6954"/>
    <lineage>
        <taxon>Eukaryota</taxon>
        <taxon>Metazoa</taxon>
        <taxon>Ecdysozoa</taxon>
        <taxon>Arthropoda</taxon>
        <taxon>Chelicerata</taxon>
        <taxon>Arachnida</taxon>
        <taxon>Acari</taxon>
        <taxon>Acariformes</taxon>
        <taxon>Sarcoptiformes</taxon>
        <taxon>Astigmata</taxon>
        <taxon>Psoroptidia</taxon>
        <taxon>Analgoidea</taxon>
        <taxon>Pyroglyphidae</taxon>
        <taxon>Dermatophagoidinae</taxon>
        <taxon>Dermatophagoides</taxon>
    </lineage>
</organism>
<dbReference type="EMBL" id="SDOV01000007">
    <property type="protein sequence ID" value="KAH7638874.1"/>
    <property type="molecule type" value="Genomic_DNA"/>
</dbReference>
<name>A0A9D4SE61_DERFA</name>
<accession>A0A9D4SE61</accession>
<dbReference type="Proteomes" id="UP000828236">
    <property type="component" value="Unassembled WGS sequence"/>
</dbReference>
<evidence type="ECO:0000313" key="1">
    <source>
        <dbReference type="EMBL" id="KAH7638874.1"/>
    </source>
</evidence>
<gene>
    <name evidence="1" type="ORF">HUG17_2907</name>
</gene>
<dbReference type="AlphaFoldDB" id="A0A9D4SE61"/>
<dbReference type="PANTHER" id="PTHR33964">
    <property type="entry name" value="RE45066P-RELATED"/>
    <property type="match status" value="1"/>
</dbReference>
<proteinExistence type="predicted"/>
<dbReference type="PANTHER" id="PTHR33964:SF1">
    <property type="entry name" value="RE45066P"/>
    <property type="match status" value="1"/>
</dbReference>
<sequence>MAQSFLRIRINQNYRHRDHCSSSMKNDQNLIQLINSFPITSEQLKLTCEDLKKRVRCLDSHSERCFTHEMMQVFGHIVTNAKQFVHDLCDDKKVQAEYLIHAKCFRNISLDEQKCAHEYRDAIALPPIQSQPVHSPPSQYRLSIVDLIDSNSLKPNRLYRQKRQLQMKEIIMRRTCCALQELVLCKRLHVREQCGQSASIFMRDHLPRITNPVLEQHCQAYTYGPAPEMAPITNVIGINSHHLLLLLLELSPIKFFCKS</sequence>
<reference evidence="1" key="2">
    <citation type="journal article" date="2021" name="World Allergy Organ. J.">
        <title>Chromosome-level assembly of Dermatophagoides farinae genome and transcriptome reveals two novel allergens Der f 37 and Der f 39.</title>
        <authorList>
            <person name="Chen J."/>
            <person name="Cai Z."/>
            <person name="Fan D."/>
            <person name="Hu J."/>
            <person name="Hou Y."/>
            <person name="He Y."/>
            <person name="Zhang Z."/>
            <person name="Zhao Z."/>
            <person name="Gao P."/>
            <person name="Hu W."/>
            <person name="Sun J."/>
            <person name="Li J."/>
            <person name="Ji K."/>
        </authorList>
    </citation>
    <scope>NUCLEOTIDE SEQUENCE</scope>
    <source>
        <strain evidence="1">JKM2019</strain>
    </source>
</reference>
<reference evidence="1" key="1">
    <citation type="submission" date="2020-06" db="EMBL/GenBank/DDBJ databases">
        <authorList>
            <person name="Ji K."/>
            <person name="Li J."/>
        </authorList>
    </citation>
    <scope>NUCLEOTIDE SEQUENCE</scope>
    <source>
        <strain evidence="1">JKM2019</strain>
        <tissue evidence="1">Whole body</tissue>
    </source>
</reference>
<comment type="caution">
    <text evidence="1">The sequence shown here is derived from an EMBL/GenBank/DDBJ whole genome shotgun (WGS) entry which is preliminary data.</text>
</comment>
<protein>
    <submittedName>
        <fullName evidence="1">Uncharacterized protein</fullName>
    </submittedName>
</protein>